<comment type="similarity">
    <text evidence="8">Belongs to the G-protein coupled receptor 1 family.</text>
</comment>
<dbReference type="FunCoup" id="A7SMT8">
    <property type="interactions" value="154"/>
</dbReference>
<evidence type="ECO:0000259" key="10">
    <source>
        <dbReference type="PROSITE" id="PS50262"/>
    </source>
</evidence>
<keyword evidence="2 8" id="KW-0812">Transmembrane</keyword>
<dbReference type="PhylomeDB" id="A7SMT8"/>
<feature type="transmembrane region" description="Helical" evidence="9">
    <location>
        <begin position="6"/>
        <end position="23"/>
    </location>
</feature>
<name>A7SMT8_NEMVE</name>
<keyword evidence="4 8" id="KW-0297">G-protein coupled receptor</keyword>
<evidence type="ECO:0000313" key="11">
    <source>
        <dbReference type="EMBL" id="EDO34996.1"/>
    </source>
</evidence>
<evidence type="ECO:0000256" key="4">
    <source>
        <dbReference type="ARBA" id="ARBA00023040"/>
    </source>
</evidence>
<dbReference type="Proteomes" id="UP000001593">
    <property type="component" value="Unassembled WGS sequence"/>
</dbReference>
<feature type="transmembrane region" description="Helical" evidence="9">
    <location>
        <begin position="224"/>
        <end position="248"/>
    </location>
</feature>
<evidence type="ECO:0000256" key="1">
    <source>
        <dbReference type="ARBA" id="ARBA00004141"/>
    </source>
</evidence>
<keyword evidence="3 9" id="KW-1133">Transmembrane helix</keyword>
<evidence type="ECO:0000256" key="6">
    <source>
        <dbReference type="ARBA" id="ARBA00023170"/>
    </source>
</evidence>
<feature type="transmembrane region" description="Helical" evidence="9">
    <location>
        <begin position="35"/>
        <end position="59"/>
    </location>
</feature>
<dbReference type="GO" id="GO:0008188">
    <property type="term" value="F:neuropeptide receptor activity"/>
    <property type="evidence" value="ECO:0000318"/>
    <property type="project" value="GO_Central"/>
</dbReference>
<gene>
    <name evidence="11" type="ORF">NEMVEDRAFT_v1g1919</name>
</gene>
<dbReference type="PANTHER" id="PTHR45695">
    <property type="entry name" value="LEUCOKININ RECEPTOR-RELATED"/>
    <property type="match status" value="1"/>
</dbReference>
<evidence type="ECO:0000256" key="3">
    <source>
        <dbReference type="ARBA" id="ARBA00022989"/>
    </source>
</evidence>
<keyword evidence="6 8" id="KW-0675">Receptor</keyword>
<dbReference type="GO" id="GO:0005886">
    <property type="term" value="C:plasma membrane"/>
    <property type="evidence" value="ECO:0000318"/>
    <property type="project" value="GO_Central"/>
</dbReference>
<evidence type="ECO:0000256" key="7">
    <source>
        <dbReference type="ARBA" id="ARBA00023224"/>
    </source>
</evidence>
<keyword evidence="12" id="KW-1185">Reference proteome</keyword>
<evidence type="ECO:0000256" key="8">
    <source>
        <dbReference type="RuleBase" id="RU000688"/>
    </source>
</evidence>
<dbReference type="STRING" id="45351.A7SMT8"/>
<feature type="non-terminal residue" evidence="11">
    <location>
        <position position="291"/>
    </location>
</feature>
<evidence type="ECO:0000256" key="5">
    <source>
        <dbReference type="ARBA" id="ARBA00023136"/>
    </source>
</evidence>
<dbReference type="InterPro" id="IPR017452">
    <property type="entry name" value="GPCR_Rhodpsn_7TM"/>
</dbReference>
<dbReference type="PROSITE" id="PS00237">
    <property type="entry name" value="G_PROTEIN_RECEP_F1_1"/>
    <property type="match status" value="1"/>
</dbReference>
<feature type="transmembrane region" description="Helical" evidence="9">
    <location>
        <begin position="260"/>
        <end position="286"/>
    </location>
</feature>
<dbReference type="PRINTS" id="PR00237">
    <property type="entry name" value="GPCRRHODOPSN"/>
</dbReference>
<proteinExistence type="inferred from homology"/>
<dbReference type="InParanoid" id="A7SMT8"/>
<organism evidence="11 12">
    <name type="scientific">Nematostella vectensis</name>
    <name type="common">Starlet sea anemone</name>
    <dbReference type="NCBI Taxonomy" id="45351"/>
    <lineage>
        <taxon>Eukaryota</taxon>
        <taxon>Metazoa</taxon>
        <taxon>Cnidaria</taxon>
        <taxon>Anthozoa</taxon>
        <taxon>Hexacorallia</taxon>
        <taxon>Actiniaria</taxon>
        <taxon>Edwardsiidae</taxon>
        <taxon>Nematostella</taxon>
    </lineage>
</organism>
<dbReference type="FunFam" id="1.20.1070.10:FF:000291">
    <property type="entry name" value="Predicted protein"/>
    <property type="match status" value="1"/>
</dbReference>
<feature type="non-terminal residue" evidence="11">
    <location>
        <position position="1"/>
    </location>
</feature>
<accession>A7SMT8</accession>
<dbReference type="AlphaFoldDB" id="A7SMT8"/>
<dbReference type="OrthoDB" id="5981855at2759"/>
<feature type="transmembrane region" description="Helical" evidence="9">
    <location>
        <begin position="84"/>
        <end position="102"/>
    </location>
</feature>
<dbReference type="OMA" id="LIWICAC"/>
<reference evidence="11 12" key="1">
    <citation type="journal article" date="2007" name="Science">
        <title>Sea anemone genome reveals ancestral eumetazoan gene repertoire and genomic organization.</title>
        <authorList>
            <person name="Putnam N.H."/>
            <person name="Srivastava M."/>
            <person name="Hellsten U."/>
            <person name="Dirks B."/>
            <person name="Chapman J."/>
            <person name="Salamov A."/>
            <person name="Terry A."/>
            <person name="Shapiro H."/>
            <person name="Lindquist E."/>
            <person name="Kapitonov V.V."/>
            <person name="Jurka J."/>
            <person name="Genikhovich G."/>
            <person name="Grigoriev I.V."/>
            <person name="Lucas S.M."/>
            <person name="Steele R.E."/>
            <person name="Finnerty J.R."/>
            <person name="Technau U."/>
            <person name="Martindale M.Q."/>
            <person name="Rokhsar D.S."/>
        </authorList>
    </citation>
    <scope>NUCLEOTIDE SEQUENCE [LARGE SCALE GENOMIC DNA]</scope>
    <source>
        <strain evidence="12">CH2 X CH6</strain>
    </source>
</reference>
<sequence length="291" mass="33501">AAAYLVILLASSIGNVIVIKVFSTSQRLRTEVNFLIVNMAVADVMTSLFNMSFFVRYFVREALGMPQVWFGGHFGAFLCKFVDFIQGVSMFCCVLTLTAIAFNRFFAVVFPLKSIMNPKFTKVLILLIWICACVFAAPTLYVMEVIVNPEDGNYYCIENWAPTFDNETTPRYYTLLIFIVMYAIPLTFITCLYACVIRKVWIRQVPGNVTRANQRLEGDMKKRVLKMLITVVVTFALCWLPFHIYLLLVNFYYGIYSCQISHIVLFVGLFLGHANSAINPWIYFMFNKDYR</sequence>
<dbReference type="PROSITE" id="PS50262">
    <property type="entry name" value="G_PROTEIN_RECEP_F1_2"/>
    <property type="match status" value="1"/>
</dbReference>
<feature type="domain" description="G-protein coupled receptors family 1 profile" evidence="10">
    <location>
        <begin position="14"/>
        <end position="283"/>
    </location>
</feature>
<dbReference type="GO" id="GO:0007218">
    <property type="term" value="P:neuropeptide signaling pathway"/>
    <property type="evidence" value="ECO:0000318"/>
    <property type="project" value="GO_Central"/>
</dbReference>
<dbReference type="SMART" id="SM01381">
    <property type="entry name" value="7TM_GPCR_Srsx"/>
    <property type="match status" value="1"/>
</dbReference>
<evidence type="ECO:0000256" key="2">
    <source>
        <dbReference type="ARBA" id="ARBA00022692"/>
    </source>
</evidence>
<comment type="subcellular location">
    <subcellularLocation>
        <location evidence="1">Membrane</location>
        <topology evidence="1">Multi-pass membrane protein</topology>
    </subcellularLocation>
</comment>
<feature type="transmembrane region" description="Helical" evidence="9">
    <location>
        <begin position="172"/>
        <end position="196"/>
    </location>
</feature>
<evidence type="ECO:0000313" key="12">
    <source>
        <dbReference type="Proteomes" id="UP000001593"/>
    </source>
</evidence>
<dbReference type="PANTHER" id="PTHR45695:SF9">
    <property type="entry name" value="LEUCOKININ RECEPTOR"/>
    <property type="match status" value="1"/>
</dbReference>
<dbReference type="KEGG" id="nve:5506379"/>
<dbReference type="SUPFAM" id="SSF81321">
    <property type="entry name" value="Family A G protein-coupled receptor-like"/>
    <property type="match status" value="1"/>
</dbReference>
<dbReference type="eggNOG" id="KOG4219">
    <property type="taxonomic scope" value="Eukaryota"/>
</dbReference>
<keyword evidence="7 8" id="KW-0807">Transducer</keyword>
<keyword evidence="5 9" id="KW-0472">Membrane</keyword>
<dbReference type="Pfam" id="PF00001">
    <property type="entry name" value="7tm_1"/>
    <property type="match status" value="1"/>
</dbReference>
<dbReference type="InterPro" id="IPR000276">
    <property type="entry name" value="GPCR_Rhodpsn"/>
</dbReference>
<dbReference type="Gene3D" id="1.20.1070.10">
    <property type="entry name" value="Rhodopsin 7-helix transmembrane proteins"/>
    <property type="match status" value="1"/>
</dbReference>
<protein>
    <recommendedName>
        <fullName evidence="10">G-protein coupled receptors family 1 profile domain-containing protein</fullName>
    </recommendedName>
</protein>
<feature type="transmembrane region" description="Helical" evidence="9">
    <location>
        <begin position="123"/>
        <end position="143"/>
    </location>
</feature>
<dbReference type="EMBL" id="DS469712">
    <property type="protein sequence ID" value="EDO34996.1"/>
    <property type="molecule type" value="Genomic_DNA"/>
</dbReference>
<dbReference type="HOGENOM" id="CLU_009579_6_0_1"/>
<evidence type="ECO:0000256" key="9">
    <source>
        <dbReference type="SAM" id="Phobius"/>
    </source>
</evidence>